<organism evidence="2 3">
    <name type="scientific">Halorarum salinum</name>
    <dbReference type="NCBI Taxonomy" id="2743089"/>
    <lineage>
        <taxon>Archaea</taxon>
        <taxon>Methanobacteriati</taxon>
        <taxon>Methanobacteriota</taxon>
        <taxon>Stenosarchaea group</taxon>
        <taxon>Halobacteria</taxon>
        <taxon>Halobacteriales</taxon>
        <taxon>Haloferacaceae</taxon>
        <taxon>Halorarum</taxon>
    </lineage>
</organism>
<dbReference type="EMBL" id="CP058579">
    <property type="protein sequence ID" value="QLG60332.1"/>
    <property type="molecule type" value="Genomic_DNA"/>
</dbReference>
<dbReference type="KEGG" id="halu:HUG12_00590"/>
<evidence type="ECO:0000313" key="3">
    <source>
        <dbReference type="Proteomes" id="UP000509626"/>
    </source>
</evidence>
<dbReference type="InterPro" id="IPR029068">
    <property type="entry name" value="Glyas_Bleomycin-R_OHBP_Dase"/>
</dbReference>
<dbReference type="InterPro" id="IPR037523">
    <property type="entry name" value="VOC_core"/>
</dbReference>
<feature type="domain" description="VOC" evidence="1">
    <location>
        <begin position="1"/>
        <end position="117"/>
    </location>
</feature>
<evidence type="ECO:0000259" key="1">
    <source>
        <dbReference type="PROSITE" id="PS51819"/>
    </source>
</evidence>
<proteinExistence type="predicted"/>
<dbReference type="InterPro" id="IPR004360">
    <property type="entry name" value="Glyas_Fos-R_dOase_dom"/>
</dbReference>
<reference evidence="2 3" key="1">
    <citation type="submission" date="2020-06" db="EMBL/GenBank/DDBJ databases">
        <title>NJ-3-1, isolated from saline soil.</title>
        <authorList>
            <person name="Cui H.L."/>
            <person name="Shi X."/>
        </authorList>
    </citation>
    <scope>NUCLEOTIDE SEQUENCE [LARGE SCALE GENOMIC DNA]</scope>
    <source>
        <strain evidence="2 3">NJ-3-1</strain>
    </source>
</reference>
<protein>
    <submittedName>
        <fullName evidence="2">VOC family protein</fullName>
    </submittedName>
</protein>
<dbReference type="Gene3D" id="3.10.180.10">
    <property type="entry name" value="2,3-Dihydroxybiphenyl 1,2-Dioxygenase, domain 1"/>
    <property type="match status" value="1"/>
</dbReference>
<accession>A0A7D5L8E9</accession>
<dbReference type="PROSITE" id="PS51819">
    <property type="entry name" value="VOC"/>
    <property type="match status" value="1"/>
</dbReference>
<dbReference type="AlphaFoldDB" id="A0A7D5L8E9"/>
<dbReference type="OrthoDB" id="304574at2157"/>
<dbReference type="RefSeq" id="WP_179266918.1">
    <property type="nucleotide sequence ID" value="NZ_CP058579.1"/>
</dbReference>
<dbReference type="CDD" id="cd06587">
    <property type="entry name" value="VOC"/>
    <property type="match status" value="1"/>
</dbReference>
<dbReference type="Proteomes" id="UP000509626">
    <property type="component" value="Chromosome"/>
</dbReference>
<gene>
    <name evidence="2" type="ORF">HUG12_00590</name>
</gene>
<evidence type="ECO:0000313" key="2">
    <source>
        <dbReference type="EMBL" id="QLG60332.1"/>
    </source>
</evidence>
<name>A0A7D5L8E9_9EURY</name>
<sequence length="118" mass="13193">MTTDLKRSREFYTKVLGLEAADESENSIAFDTGECTLKIERDHDEAALEAFGMESPGDDRGRGIIVVVAVDDIDAVHERASDHDAGEALTEPRMTDWDRYLCMLRDPDGYVIEASRPQ</sequence>
<dbReference type="SUPFAM" id="SSF54593">
    <property type="entry name" value="Glyoxalase/Bleomycin resistance protein/Dihydroxybiphenyl dioxygenase"/>
    <property type="match status" value="1"/>
</dbReference>
<keyword evidence="3" id="KW-1185">Reference proteome</keyword>
<dbReference type="Pfam" id="PF00903">
    <property type="entry name" value="Glyoxalase"/>
    <property type="match status" value="1"/>
</dbReference>
<dbReference type="GeneID" id="56035911"/>